<sequence>MRQLIKLEIISSLNIRTTSYKKTSYQINQENYAKNYKKLFLIRFEIEFLKWKFCVPYKFTLLILGAILLLYSGLVRPHLEYAVSMWNPSTKA</sequence>
<dbReference type="AlphaFoldDB" id="A0A3M7Q4N3"/>
<feature type="transmembrane region" description="Helical" evidence="1">
    <location>
        <begin position="59"/>
        <end position="79"/>
    </location>
</feature>
<keyword evidence="1" id="KW-0472">Membrane</keyword>
<dbReference type="EMBL" id="REGN01007412">
    <property type="protein sequence ID" value="RNA06387.1"/>
    <property type="molecule type" value="Genomic_DNA"/>
</dbReference>
<keyword evidence="1" id="KW-1133">Transmembrane helix</keyword>
<gene>
    <name evidence="2" type="ORF">BpHYR1_015159</name>
</gene>
<proteinExistence type="predicted"/>
<name>A0A3M7Q4N3_BRAPC</name>
<protein>
    <submittedName>
        <fullName evidence="2">Uncharacterized protein</fullName>
    </submittedName>
</protein>
<comment type="caution">
    <text evidence="2">The sequence shown here is derived from an EMBL/GenBank/DDBJ whole genome shotgun (WGS) entry which is preliminary data.</text>
</comment>
<accession>A0A3M7Q4N3</accession>
<reference evidence="2 3" key="1">
    <citation type="journal article" date="2018" name="Sci. Rep.">
        <title>Genomic signatures of local adaptation to the degree of environmental predictability in rotifers.</title>
        <authorList>
            <person name="Franch-Gras L."/>
            <person name="Hahn C."/>
            <person name="Garcia-Roger E.M."/>
            <person name="Carmona M.J."/>
            <person name="Serra M."/>
            <person name="Gomez A."/>
        </authorList>
    </citation>
    <scope>NUCLEOTIDE SEQUENCE [LARGE SCALE GENOMIC DNA]</scope>
    <source>
        <strain evidence="2">HYR1</strain>
    </source>
</reference>
<feature type="non-terminal residue" evidence="2">
    <location>
        <position position="92"/>
    </location>
</feature>
<evidence type="ECO:0000256" key="1">
    <source>
        <dbReference type="SAM" id="Phobius"/>
    </source>
</evidence>
<keyword evidence="3" id="KW-1185">Reference proteome</keyword>
<keyword evidence="1" id="KW-0812">Transmembrane</keyword>
<evidence type="ECO:0000313" key="2">
    <source>
        <dbReference type="EMBL" id="RNA06387.1"/>
    </source>
</evidence>
<dbReference type="Proteomes" id="UP000276133">
    <property type="component" value="Unassembled WGS sequence"/>
</dbReference>
<organism evidence="2 3">
    <name type="scientific">Brachionus plicatilis</name>
    <name type="common">Marine rotifer</name>
    <name type="synonym">Brachionus muelleri</name>
    <dbReference type="NCBI Taxonomy" id="10195"/>
    <lineage>
        <taxon>Eukaryota</taxon>
        <taxon>Metazoa</taxon>
        <taxon>Spiralia</taxon>
        <taxon>Gnathifera</taxon>
        <taxon>Rotifera</taxon>
        <taxon>Eurotatoria</taxon>
        <taxon>Monogononta</taxon>
        <taxon>Pseudotrocha</taxon>
        <taxon>Ploima</taxon>
        <taxon>Brachionidae</taxon>
        <taxon>Brachionus</taxon>
    </lineage>
</organism>
<evidence type="ECO:0000313" key="3">
    <source>
        <dbReference type="Proteomes" id="UP000276133"/>
    </source>
</evidence>